<proteinExistence type="predicted"/>
<dbReference type="EMBL" id="JH000166">
    <property type="protein sequence ID" value="EGW05276.1"/>
    <property type="molecule type" value="Genomic_DNA"/>
</dbReference>
<protein>
    <submittedName>
        <fullName evidence="2">Uncharacterized protein</fullName>
    </submittedName>
</protein>
<evidence type="ECO:0000256" key="1">
    <source>
        <dbReference type="SAM" id="MobiDB-lite"/>
    </source>
</evidence>
<feature type="region of interest" description="Disordered" evidence="1">
    <location>
        <begin position="63"/>
        <end position="89"/>
    </location>
</feature>
<feature type="compositionally biased region" description="Polar residues" evidence="1">
    <location>
        <begin position="64"/>
        <end position="79"/>
    </location>
</feature>
<evidence type="ECO:0000313" key="3">
    <source>
        <dbReference type="Proteomes" id="UP000001075"/>
    </source>
</evidence>
<dbReference type="Proteomes" id="UP000001075">
    <property type="component" value="Unassembled WGS sequence"/>
</dbReference>
<feature type="compositionally biased region" description="Basic and acidic residues" evidence="1">
    <location>
        <begin position="80"/>
        <end position="89"/>
    </location>
</feature>
<name>G3H5V8_CRIGR</name>
<dbReference type="AlphaFoldDB" id="G3H5V8"/>
<evidence type="ECO:0000313" key="2">
    <source>
        <dbReference type="EMBL" id="EGW05276.1"/>
    </source>
</evidence>
<reference evidence="3" key="1">
    <citation type="journal article" date="2011" name="Nat. Biotechnol.">
        <title>The genomic sequence of the Chinese hamster ovary (CHO)-K1 cell line.</title>
        <authorList>
            <person name="Xu X."/>
            <person name="Nagarajan H."/>
            <person name="Lewis N.E."/>
            <person name="Pan S."/>
            <person name="Cai Z."/>
            <person name="Liu X."/>
            <person name="Chen W."/>
            <person name="Xie M."/>
            <person name="Wang W."/>
            <person name="Hammond S."/>
            <person name="Andersen M.R."/>
            <person name="Neff N."/>
            <person name="Passarelli B."/>
            <person name="Koh W."/>
            <person name="Fan H.C."/>
            <person name="Wang J."/>
            <person name="Gui Y."/>
            <person name="Lee K.H."/>
            <person name="Betenbaugh M.J."/>
            <person name="Quake S.R."/>
            <person name="Famili I."/>
            <person name="Palsson B.O."/>
            <person name="Wang J."/>
        </authorList>
    </citation>
    <scope>NUCLEOTIDE SEQUENCE [LARGE SCALE GENOMIC DNA]</scope>
    <source>
        <strain evidence="3">CHO K1 cell line</strain>
    </source>
</reference>
<dbReference type="InParanoid" id="G3H5V8"/>
<organism evidence="2 3">
    <name type="scientific">Cricetulus griseus</name>
    <name type="common">Chinese hamster</name>
    <name type="synonym">Cricetulus barabensis griseus</name>
    <dbReference type="NCBI Taxonomy" id="10029"/>
    <lineage>
        <taxon>Eukaryota</taxon>
        <taxon>Metazoa</taxon>
        <taxon>Chordata</taxon>
        <taxon>Craniata</taxon>
        <taxon>Vertebrata</taxon>
        <taxon>Euteleostomi</taxon>
        <taxon>Mammalia</taxon>
        <taxon>Eutheria</taxon>
        <taxon>Euarchontoglires</taxon>
        <taxon>Glires</taxon>
        <taxon>Rodentia</taxon>
        <taxon>Myomorpha</taxon>
        <taxon>Muroidea</taxon>
        <taxon>Cricetidae</taxon>
        <taxon>Cricetinae</taxon>
        <taxon>Cricetulus</taxon>
    </lineage>
</organism>
<accession>G3H5V8</accession>
<sequence length="89" mass="9912">MEEKIQAIGRPQPYEVYVGLSSCPTLPQKPTLARLEVILTGDLEWRVEVGNPRQAQTPVLHRPTTLQATSPPLTGQTETGQRHLEAQEK</sequence>
<gene>
    <name evidence="2" type="ORF">I79_005701</name>
</gene>